<dbReference type="EMBL" id="VSRR010094492">
    <property type="protein sequence ID" value="MPC93326.1"/>
    <property type="molecule type" value="Genomic_DNA"/>
</dbReference>
<comment type="caution">
    <text evidence="2">The sequence shown here is derived from an EMBL/GenBank/DDBJ whole genome shotgun (WGS) entry which is preliminary data.</text>
</comment>
<gene>
    <name evidence="2" type="ORF">E2C01_088450</name>
</gene>
<evidence type="ECO:0000313" key="3">
    <source>
        <dbReference type="Proteomes" id="UP000324222"/>
    </source>
</evidence>
<dbReference type="Proteomes" id="UP000324222">
    <property type="component" value="Unassembled WGS sequence"/>
</dbReference>
<keyword evidence="3" id="KW-1185">Reference proteome</keyword>
<organism evidence="2 3">
    <name type="scientific">Portunus trituberculatus</name>
    <name type="common">Swimming crab</name>
    <name type="synonym">Neptunus trituberculatus</name>
    <dbReference type="NCBI Taxonomy" id="210409"/>
    <lineage>
        <taxon>Eukaryota</taxon>
        <taxon>Metazoa</taxon>
        <taxon>Ecdysozoa</taxon>
        <taxon>Arthropoda</taxon>
        <taxon>Crustacea</taxon>
        <taxon>Multicrustacea</taxon>
        <taxon>Malacostraca</taxon>
        <taxon>Eumalacostraca</taxon>
        <taxon>Eucarida</taxon>
        <taxon>Decapoda</taxon>
        <taxon>Pleocyemata</taxon>
        <taxon>Brachyura</taxon>
        <taxon>Eubrachyura</taxon>
        <taxon>Portunoidea</taxon>
        <taxon>Portunidae</taxon>
        <taxon>Portuninae</taxon>
        <taxon>Portunus</taxon>
    </lineage>
</organism>
<sequence>MKRRSPSQHARLAGPTHPLELAVKEVATVVASADCAASHPLLSLAASTSDKSIFRSPTPPDDPRSGCLSSFDPDVRVRLQGTCSR</sequence>
<evidence type="ECO:0000256" key="1">
    <source>
        <dbReference type="SAM" id="MobiDB-lite"/>
    </source>
</evidence>
<reference evidence="2 3" key="1">
    <citation type="submission" date="2019-05" db="EMBL/GenBank/DDBJ databases">
        <title>Another draft genome of Portunus trituberculatus and its Hox gene families provides insights of decapod evolution.</title>
        <authorList>
            <person name="Jeong J.-H."/>
            <person name="Song I."/>
            <person name="Kim S."/>
            <person name="Choi T."/>
            <person name="Kim D."/>
            <person name="Ryu S."/>
            <person name="Kim W."/>
        </authorList>
    </citation>
    <scope>NUCLEOTIDE SEQUENCE [LARGE SCALE GENOMIC DNA]</scope>
    <source>
        <tissue evidence="2">Muscle</tissue>
    </source>
</reference>
<name>A0A5B7JGM3_PORTR</name>
<accession>A0A5B7JGM3</accession>
<feature type="region of interest" description="Disordered" evidence="1">
    <location>
        <begin position="49"/>
        <end position="72"/>
    </location>
</feature>
<evidence type="ECO:0000313" key="2">
    <source>
        <dbReference type="EMBL" id="MPC93326.1"/>
    </source>
</evidence>
<proteinExistence type="predicted"/>
<dbReference type="AlphaFoldDB" id="A0A5B7JGM3"/>
<protein>
    <submittedName>
        <fullName evidence="2">Uncharacterized protein</fullName>
    </submittedName>
</protein>